<feature type="compositionally biased region" description="Basic and acidic residues" evidence="1">
    <location>
        <begin position="1"/>
        <end position="18"/>
    </location>
</feature>
<organism evidence="2 3">
    <name type="scientific">Stephania japonica</name>
    <dbReference type="NCBI Taxonomy" id="461633"/>
    <lineage>
        <taxon>Eukaryota</taxon>
        <taxon>Viridiplantae</taxon>
        <taxon>Streptophyta</taxon>
        <taxon>Embryophyta</taxon>
        <taxon>Tracheophyta</taxon>
        <taxon>Spermatophyta</taxon>
        <taxon>Magnoliopsida</taxon>
        <taxon>Ranunculales</taxon>
        <taxon>Menispermaceae</taxon>
        <taxon>Menispermoideae</taxon>
        <taxon>Cissampelideae</taxon>
        <taxon>Stephania</taxon>
    </lineage>
</organism>
<comment type="caution">
    <text evidence="2">The sequence shown here is derived from an EMBL/GenBank/DDBJ whole genome shotgun (WGS) entry which is preliminary data.</text>
</comment>
<sequence>MERAEEAKGIEQRTAREIEDAEGGEGEREGGLAEGGEGESEGGIDRGGENTQTDTGQVEMIYVRSAEVDMSDSDDDDDDDDDEEEEDIDSLEDNMQVIEMSIVREQIADELYTHV</sequence>
<gene>
    <name evidence="2" type="ORF">Sjap_026383</name>
</gene>
<evidence type="ECO:0000256" key="1">
    <source>
        <dbReference type="SAM" id="MobiDB-lite"/>
    </source>
</evidence>
<evidence type="ECO:0000313" key="3">
    <source>
        <dbReference type="Proteomes" id="UP001417504"/>
    </source>
</evidence>
<dbReference type="Proteomes" id="UP001417504">
    <property type="component" value="Unassembled WGS sequence"/>
</dbReference>
<accession>A0AAP0E6X0</accession>
<dbReference type="EMBL" id="JBBNAE010000011">
    <property type="protein sequence ID" value="KAK9085972.1"/>
    <property type="molecule type" value="Genomic_DNA"/>
</dbReference>
<feature type="region of interest" description="Disordered" evidence="1">
    <location>
        <begin position="1"/>
        <end position="94"/>
    </location>
</feature>
<name>A0AAP0E6X0_9MAGN</name>
<reference evidence="2 3" key="1">
    <citation type="submission" date="2024-01" db="EMBL/GenBank/DDBJ databases">
        <title>Genome assemblies of Stephania.</title>
        <authorList>
            <person name="Yang L."/>
        </authorList>
    </citation>
    <scope>NUCLEOTIDE SEQUENCE [LARGE SCALE GENOMIC DNA]</scope>
    <source>
        <strain evidence="2">QJT</strain>
        <tissue evidence="2">Leaf</tissue>
    </source>
</reference>
<evidence type="ECO:0000313" key="2">
    <source>
        <dbReference type="EMBL" id="KAK9085972.1"/>
    </source>
</evidence>
<dbReference type="AlphaFoldDB" id="A0AAP0E6X0"/>
<feature type="compositionally biased region" description="Acidic residues" evidence="1">
    <location>
        <begin position="69"/>
        <end position="92"/>
    </location>
</feature>
<keyword evidence="3" id="KW-1185">Reference proteome</keyword>
<proteinExistence type="predicted"/>
<protein>
    <submittedName>
        <fullName evidence="2">Uncharacterized protein</fullName>
    </submittedName>
</protein>